<dbReference type="OrthoDB" id="4570848at2"/>
<protein>
    <submittedName>
        <fullName evidence="1">Uncharacterized protein</fullName>
    </submittedName>
</protein>
<gene>
    <name evidence="1" type="ORF">D7D52_23565</name>
</gene>
<evidence type="ECO:0000313" key="2">
    <source>
        <dbReference type="Proteomes" id="UP000267164"/>
    </source>
</evidence>
<dbReference type="AlphaFoldDB" id="A0A386ZFB5"/>
<accession>A0A386ZFB5</accession>
<reference evidence="1 2" key="1">
    <citation type="submission" date="2018-09" db="EMBL/GenBank/DDBJ databases">
        <title>Nocardia yunnanensis sp. nov., an actinomycete isolated from a soil sample.</title>
        <authorList>
            <person name="Zhang J."/>
        </authorList>
    </citation>
    <scope>NUCLEOTIDE SEQUENCE [LARGE SCALE GENOMIC DNA]</scope>
    <source>
        <strain evidence="1 2">CFHS0054</strain>
    </source>
</reference>
<sequence>MTGTRTIRHIHIEADPLRLDFQGTEEQVNSVAAELAGNAGLTVTVDDDVAPDLPILPCARLWR</sequence>
<dbReference type="RefSeq" id="WP_120739704.1">
    <property type="nucleotide sequence ID" value="NZ_CP032568.1"/>
</dbReference>
<keyword evidence="2" id="KW-1185">Reference proteome</keyword>
<evidence type="ECO:0000313" key="1">
    <source>
        <dbReference type="EMBL" id="AYF76311.1"/>
    </source>
</evidence>
<dbReference type="KEGG" id="nyu:D7D52_23565"/>
<organism evidence="1 2">
    <name type="scientific">Nocardia yunnanensis</name>
    <dbReference type="NCBI Taxonomy" id="2382165"/>
    <lineage>
        <taxon>Bacteria</taxon>
        <taxon>Bacillati</taxon>
        <taxon>Actinomycetota</taxon>
        <taxon>Actinomycetes</taxon>
        <taxon>Mycobacteriales</taxon>
        <taxon>Nocardiaceae</taxon>
        <taxon>Nocardia</taxon>
    </lineage>
</organism>
<dbReference type="EMBL" id="CP032568">
    <property type="protein sequence ID" value="AYF76311.1"/>
    <property type="molecule type" value="Genomic_DNA"/>
</dbReference>
<name>A0A386ZFB5_9NOCA</name>
<proteinExistence type="predicted"/>
<dbReference type="Proteomes" id="UP000267164">
    <property type="component" value="Chromosome"/>
</dbReference>